<dbReference type="eggNOG" id="ENOG502RBN6">
    <property type="taxonomic scope" value="Eukaryota"/>
</dbReference>
<dbReference type="InterPro" id="IPR044552">
    <property type="entry name" value="GLIP1-5/GLL25"/>
</dbReference>
<dbReference type="PANTHER" id="PTHR45966:SF13">
    <property type="entry name" value="GDSL ESTERASE_LIPASE"/>
    <property type="match status" value="1"/>
</dbReference>
<dbReference type="PANTHER" id="PTHR45966">
    <property type="entry name" value="GDSL-LIKE LIPASE/ACYLHYDROLASE"/>
    <property type="match status" value="1"/>
</dbReference>
<feature type="chain" id="PRO_5004807998" evidence="3">
    <location>
        <begin position="26"/>
        <end position="390"/>
    </location>
</feature>
<dbReference type="AlphaFoldDB" id="W1PFF0"/>
<evidence type="ECO:0000313" key="5">
    <source>
        <dbReference type="Proteomes" id="UP000017836"/>
    </source>
</evidence>
<evidence type="ECO:0000256" key="1">
    <source>
        <dbReference type="ARBA" id="ARBA00008668"/>
    </source>
</evidence>
<dbReference type="HOGENOM" id="CLU_015101_0_2_1"/>
<dbReference type="Gene3D" id="3.40.50.1110">
    <property type="entry name" value="SGNH hydrolase"/>
    <property type="match status" value="1"/>
</dbReference>
<proteinExistence type="inferred from homology"/>
<gene>
    <name evidence="4" type="ORF">AMTR_s00016p00247790</name>
</gene>
<dbReference type="Pfam" id="PF00657">
    <property type="entry name" value="Lipase_GDSL"/>
    <property type="match status" value="1"/>
</dbReference>
<dbReference type="Proteomes" id="UP000017836">
    <property type="component" value="Unassembled WGS sequence"/>
</dbReference>
<reference evidence="5" key="1">
    <citation type="journal article" date="2013" name="Science">
        <title>The Amborella genome and the evolution of flowering plants.</title>
        <authorList>
            <consortium name="Amborella Genome Project"/>
        </authorList>
    </citation>
    <scope>NUCLEOTIDE SEQUENCE [LARGE SCALE GENOMIC DNA]</scope>
</reference>
<dbReference type="CDD" id="cd01837">
    <property type="entry name" value="SGNH_plant_lipase_like"/>
    <property type="match status" value="1"/>
</dbReference>
<keyword evidence="5" id="KW-1185">Reference proteome</keyword>
<accession>W1PFF0</accession>
<dbReference type="InterPro" id="IPR035669">
    <property type="entry name" value="SGNH_plant_lipase-like"/>
</dbReference>
<sequence length="390" mass="43707">MEKGFIWSCGMLVVLVVFEGTVVNGKSNMLFVFGDSLLDCGTNNYLGRSMKHRANYYPYGMSFSGGNATGRYSDGMVTPDYIAQLADIPHLIPPYLDPTADFSFGANFASGGAGALKETNAGEVVWFSTQIEQFKTLQEKFRRELGDMVNHRIFPEAVYQFSIGMNDYKMYVQDPQLQDKYELLTYVEMVLEHTFEEIDKLYELGARKFLAPLLKDLGCSPGMRALNDGECHELATLLCESHNLLLEYGLFIRTLRHADFQYIVFDQIPFMKERIEAPHEYGFLEGREACCGSGLLRGENTCGGKNDTPYELCGDPSKHVYFDAFHCTSGINRQASFTMWHGNDPTVRPIALKKFFNSNIPIINIGHKGKPDIPSVVEASSPQNGRCDAA</sequence>
<dbReference type="InterPro" id="IPR001087">
    <property type="entry name" value="GDSL"/>
</dbReference>
<name>W1PFF0_AMBTC</name>
<comment type="similarity">
    <text evidence="1">Belongs to the 'GDSL' lipolytic enzyme family.</text>
</comment>
<protein>
    <submittedName>
        <fullName evidence="4">Uncharacterized protein</fullName>
    </submittedName>
</protein>
<keyword evidence="2 3" id="KW-0732">Signal</keyword>
<dbReference type="InterPro" id="IPR036514">
    <property type="entry name" value="SGNH_hydro_sf"/>
</dbReference>
<evidence type="ECO:0000256" key="3">
    <source>
        <dbReference type="SAM" id="SignalP"/>
    </source>
</evidence>
<dbReference type="STRING" id="13333.W1PFF0"/>
<evidence type="ECO:0000313" key="4">
    <source>
        <dbReference type="EMBL" id="ERN06371.1"/>
    </source>
</evidence>
<dbReference type="GO" id="GO:0016788">
    <property type="term" value="F:hydrolase activity, acting on ester bonds"/>
    <property type="evidence" value="ECO:0007669"/>
    <property type="project" value="InterPro"/>
</dbReference>
<feature type="signal peptide" evidence="3">
    <location>
        <begin position="1"/>
        <end position="25"/>
    </location>
</feature>
<evidence type="ECO:0000256" key="2">
    <source>
        <dbReference type="ARBA" id="ARBA00022729"/>
    </source>
</evidence>
<dbReference type="EMBL" id="KI393908">
    <property type="protein sequence ID" value="ERN06371.1"/>
    <property type="molecule type" value="Genomic_DNA"/>
</dbReference>
<dbReference type="Gramene" id="ERN06371">
    <property type="protein sequence ID" value="ERN06371"/>
    <property type="gene ID" value="AMTR_s00016p00247790"/>
</dbReference>
<organism evidence="4 5">
    <name type="scientific">Amborella trichopoda</name>
    <dbReference type="NCBI Taxonomy" id="13333"/>
    <lineage>
        <taxon>Eukaryota</taxon>
        <taxon>Viridiplantae</taxon>
        <taxon>Streptophyta</taxon>
        <taxon>Embryophyta</taxon>
        <taxon>Tracheophyta</taxon>
        <taxon>Spermatophyta</taxon>
        <taxon>Magnoliopsida</taxon>
        <taxon>Amborellales</taxon>
        <taxon>Amborellaceae</taxon>
        <taxon>Amborella</taxon>
    </lineage>
</organism>